<proteinExistence type="predicted"/>
<reference evidence="1 2" key="1">
    <citation type="journal article" date="2020" name="Microorganisms">
        <title>Reliable Identification of Environmental Pseudomonas Isolates Using the rpoD Gene.</title>
        <authorList>
            <consortium name="The Broad Institute Genome Sequencing Platform"/>
            <person name="Girard L."/>
            <person name="Lood C."/>
            <person name="Rokni-Zadeh H."/>
            <person name="van Noort V."/>
            <person name="Lavigne R."/>
            <person name="De Mot R."/>
        </authorList>
    </citation>
    <scope>NUCLEOTIDE SEQUENCE [LARGE SCALE GENOMIC DNA]</scope>
    <source>
        <strain evidence="1 2">RW8P3</strain>
    </source>
</reference>
<evidence type="ECO:0000313" key="1">
    <source>
        <dbReference type="EMBL" id="QXI25892.1"/>
    </source>
</evidence>
<protein>
    <submittedName>
        <fullName evidence="1">Uncharacterized protein</fullName>
    </submittedName>
</protein>
<accession>A0A9E6PGD3</accession>
<dbReference type="Proteomes" id="UP000634530">
    <property type="component" value="Chromosome"/>
</dbReference>
<dbReference type="KEGG" id="pvw:HU752_018165"/>
<dbReference type="AlphaFoldDB" id="A0A9E6PGD3"/>
<gene>
    <name evidence="1" type="ORF">HU752_018165</name>
</gene>
<dbReference type="RefSeq" id="WP_186683533.1">
    <property type="nucleotide sequence ID" value="NZ_CP077093.1"/>
</dbReference>
<keyword evidence="2" id="KW-1185">Reference proteome</keyword>
<name>A0A9E6PGD3_9PSED</name>
<sequence>MPHHEIVGPYDPNTLFPYFCFIPAHYMTNPGFRVIRYEVSNPLIGSDESSPTFVNIDQTAPNQGNAGLRLRFEDEVEADGLSDEYLTDHGGAPVVVPRWSDLHIEDTVIFYWSKTPRLSSSDDDEDEAHTLQITYAHWVDENAPIEATIPEAVIRASGPGRRYAGYRLKDRAGNGGGFSAPTPIEVLTVAAPGDLEKPWIEEALDGLIDLADARLPLKMKIPFIDGASAGDWVMPYWNAQALPSFQLADVNTWPIPRDLSWTVVSSGGFDAPVPTRIHYLYQRGTQQPKPSDSSFFLVDLTVAGPAPEGPDPINRFLDPVTVKGVTGDNIVTSADSNRHLKVEVTLFDNPKPGERLELMWGSDAELARTYTVQQGDVAGQLLELFVPWPVVEGVGSHPRLPVYYWTDNGVNRQRSRDTLVKVAITRIEDLLAPVVVDADARNTINCETVPRPWEGIRVHVPADPRFAPGDTVTLYWKGYSTTNGAGAPIPGSEESFPRILSPEEARDGVDITVLPFNPLITLPGLVTPRNGSAVLQYSLSKQDGSYGDSKKKMIAVSLIRPSGERCLGV</sequence>
<reference evidence="1 2" key="2">
    <citation type="journal article" date="2021" name="Microorganisms">
        <title>The Ever-Expanding Pseudomonas Genus: Description of 43 New Species and Partition of the Pseudomonas putida Group.</title>
        <authorList>
            <person name="Girard L."/>
            <person name="Lood C."/>
            <person name="Hofte M."/>
            <person name="Vandamme P."/>
            <person name="Rokni-Zadeh H."/>
            <person name="van Noort V."/>
            <person name="Lavigne R."/>
            <person name="De Mot R."/>
        </authorList>
    </citation>
    <scope>NUCLEOTIDE SEQUENCE [LARGE SCALE GENOMIC DNA]</scope>
    <source>
        <strain evidence="1 2">RW8P3</strain>
    </source>
</reference>
<organism evidence="1 2">
    <name type="scientific">Pseudomonas vanderleydeniana</name>
    <dbReference type="NCBI Taxonomy" id="2745495"/>
    <lineage>
        <taxon>Bacteria</taxon>
        <taxon>Pseudomonadati</taxon>
        <taxon>Pseudomonadota</taxon>
        <taxon>Gammaproteobacteria</taxon>
        <taxon>Pseudomonadales</taxon>
        <taxon>Pseudomonadaceae</taxon>
        <taxon>Pseudomonas</taxon>
    </lineage>
</organism>
<evidence type="ECO:0000313" key="2">
    <source>
        <dbReference type="Proteomes" id="UP000634530"/>
    </source>
</evidence>
<dbReference type="EMBL" id="CP077093">
    <property type="protein sequence ID" value="QXI25892.1"/>
    <property type="molecule type" value="Genomic_DNA"/>
</dbReference>